<name>A0A2T4TZS8_9BACT</name>
<dbReference type="RefSeq" id="WP_107561374.1">
    <property type="nucleotide sequence ID" value="NZ_NVQC01000013.1"/>
</dbReference>
<sequence length="69" mass="7748">MTGDIQSLYHKIIIWCATGHPAYLSSDMAKSFSDYLLSFLKSAEGERFLRTLGYVRIVESSGDRQSGEI</sequence>
<dbReference type="AlphaFoldDB" id="A0A2T4TZS8"/>
<organism evidence="1 2">
    <name type="scientific">Candidatus Methylomirabilis limnetica</name>
    <dbReference type="NCBI Taxonomy" id="2033718"/>
    <lineage>
        <taxon>Bacteria</taxon>
        <taxon>Candidatus Methylomirabilota</taxon>
        <taxon>Candidatus Methylomirabilia</taxon>
        <taxon>Candidatus Methylomirabilales</taxon>
        <taxon>Candidatus Methylomirabilaceae</taxon>
        <taxon>Candidatus Methylomirabilis</taxon>
    </lineage>
</organism>
<gene>
    <name evidence="1" type="ORF">CLG94_02785</name>
</gene>
<protein>
    <submittedName>
        <fullName evidence="1">Uncharacterized protein</fullName>
    </submittedName>
</protein>
<reference evidence="1 2" key="1">
    <citation type="submission" date="2017-09" db="EMBL/GenBank/DDBJ databases">
        <title>Bloom of a denitrifying methanotroph, Candidatus Methylomirabilis limnetica, in a deep stratified lake.</title>
        <authorList>
            <person name="Graf J.S."/>
            <person name="Marchant H.K."/>
            <person name="Tienken D."/>
            <person name="Hach P.F."/>
            <person name="Brand A."/>
            <person name="Schubert C.J."/>
            <person name="Kuypers M.M."/>
            <person name="Milucka J."/>
        </authorList>
    </citation>
    <scope>NUCLEOTIDE SEQUENCE [LARGE SCALE GENOMIC DNA]</scope>
    <source>
        <strain evidence="1 2">Zug</strain>
    </source>
</reference>
<evidence type="ECO:0000313" key="1">
    <source>
        <dbReference type="EMBL" id="PTL36624.1"/>
    </source>
</evidence>
<accession>A0A2T4TZS8</accession>
<comment type="caution">
    <text evidence="1">The sequence shown here is derived from an EMBL/GenBank/DDBJ whole genome shotgun (WGS) entry which is preliminary data.</text>
</comment>
<proteinExistence type="predicted"/>
<dbReference type="EMBL" id="NVQC01000013">
    <property type="protein sequence ID" value="PTL36624.1"/>
    <property type="molecule type" value="Genomic_DNA"/>
</dbReference>
<reference evidence="2" key="2">
    <citation type="journal article" date="2018" name="Environ. Microbiol.">
        <title>Bloom of a denitrifying methanotroph, 'Candidatus Methylomirabilis limnetica', in a deep stratified lake.</title>
        <authorList>
            <person name="Graf J.S."/>
            <person name="Mayr M.J."/>
            <person name="Marchant H.K."/>
            <person name="Tienken D."/>
            <person name="Hach P.F."/>
            <person name="Brand A."/>
            <person name="Schubert C.J."/>
            <person name="Kuypers M.M."/>
            <person name="Milucka J."/>
        </authorList>
    </citation>
    <scope>NUCLEOTIDE SEQUENCE [LARGE SCALE GENOMIC DNA]</scope>
    <source>
        <strain evidence="2">Zug</strain>
    </source>
</reference>
<keyword evidence="2" id="KW-1185">Reference proteome</keyword>
<dbReference type="Proteomes" id="UP000241436">
    <property type="component" value="Unassembled WGS sequence"/>
</dbReference>
<evidence type="ECO:0000313" key="2">
    <source>
        <dbReference type="Proteomes" id="UP000241436"/>
    </source>
</evidence>